<dbReference type="Pfam" id="PF03235">
    <property type="entry name" value="GmrSD_N"/>
    <property type="match status" value="1"/>
</dbReference>
<dbReference type="PANTHER" id="PTHR39639">
    <property type="entry name" value="CHROMOSOME 16, WHOLE GENOME SHOTGUN SEQUENCE"/>
    <property type="match status" value="1"/>
</dbReference>
<accession>A0A370L0F4</accession>
<dbReference type="PANTHER" id="PTHR39639:SF1">
    <property type="entry name" value="DUF262 DOMAIN-CONTAINING PROTEIN"/>
    <property type="match status" value="1"/>
</dbReference>
<organism evidence="3 4">
    <name type="scientific">Bosea caraganae</name>
    <dbReference type="NCBI Taxonomy" id="2763117"/>
    <lineage>
        <taxon>Bacteria</taxon>
        <taxon>Pseudomonadati</taxon>
        <taxon>Pseudomonadota</taxon>
        <taxon>Alphaproteobacteria</taxon>
        <taxon>Hyphomicrobiales</taxon>
        <taxon>Boseaceae</taxon>
        <taxon>Bosea</taxon>
    </lineage>
</organism>
<evidence type="ECO:0000313" key="4">
    <source>
        <dbReference type="Proteomes" id="UP000255207"/>
    </source>
</evidence>
<feature type="compositionally biased region" description="Acidic residues" evidence="1">
    <location>
        <begin position="336"/>
        <end position="348"/>
    </location>
</feature>
<feature type="domain" description="GmrSD restriction endonucleases N-terminal" evidence="2">
    <location>
        <begin position="3"/>
        <end position="133"/>
    </location>
</feature>
<protein>
    <submittedName>
        <fullName evidence="3">DUF262 domain-containing protein</fullName>
    </submittedName>
</protein>
<evidence type="ECO:0000256" key="1">
    <source>
        <dbReference type="SAM" id="MobiDB-lite"/>
    </source>
</evidence>
<name>A0A370L0F4_9HYPH</name>
<dbReference type="OrthoDB" id="9787127at2"/>
<dbReference type="AlphaFoldDB" id="A0A370L0F4"/>
<reference evidence="4" key="1">
    <citation type="submission" date="2018-07" db="EMBL/GenBank/DDBJ databases">
        <authorList>
            <person name="Safronova V.I."/>
            <person name="Chirak E.R."/>
            <person name="Sazanova A.L."/>
        </authorList>
    </citation>
    <scope>NUCLEOTIDE SEQUENCE [LARGE SCALE GENOMIC DNA]</scope>
    <source>
        <strain evidence="4">RCAM04685</strain>
    </source>
</reference>
<evidence type="ECO:0000259" key="2">
    <source>
        <dbReference type="Pfam" id="PF03235"/>
    </source>
</evidence>
<sequence>MSPPFQRNPVWTVRQKSSLIETILLEFPIPEIYMQNIVEEDGKEKHIIVDGQQRIRAILEYITGDFEIEEEGSRWQGLSFDDLSSEERKKIYEYRLLVRILPEMPTEQIRDIFQRINRNTVVLNAQELRHATYWGPFIKLMEHVSDLDVWNQFGIFSPNDRRRMLDTEFVSELAVAYLNGIQNKKARLEDYYRIYETEFENEGAVREAFYKILTEIDHLLPNLQSTRFRKKSDFYSLFLIMCENLYRIPFGAEQRTLVSSALEDFALSVDYSDDLVLSHARVDIYRKAVERAASDYGSRRTRHEVLREVLDTALTGKYEYSQFGGSQGKKNRSLPEIDELDPAIWDEQEATRGE</sequence>
<comment type="caution">
    <text evidence="3">The sequence shown here is derived from an EMBL/GenBank/DDBJ whole genome shotgun (WGS) entry which is preliminary data.</text>
</comment>
<dbReference type="InterPro" id="IPR004919">
    <property type="entry name" value="GmrSD_N"/>
</dbReference>
<dbReference type="EMBL" id="QQTP01000015">
    <property type="protein sequence ID" value="RDJ20748.1"/>
    <property type="molecule type" value="Genomic_DNA"/>
</dbReference>
<dbReference type="Proteomes" id="UP000255207">
    <property type="component" value="Unassembled WGS sequence"/>
</dbReference>
<keyword evidence="4" id="KW-1185">Reference proteome</keyword>
<proteinExistence type="predicted"/>
<evidence type="ECO:0000313" key="3">
    <source>
        <dbReference type="EMBL" id="RDJ20748.1"/>
    </source>
</evidence>
<gene>
    <name evidence="3" type="ORF">DWE98_22540</name>
</gene>
<feature type="region of interest" description="Disordered" evidence="1">
    <location>
        <begin position="322"/>
        <end position="354"/>
    </location>
</feature>